<proteinExistence type="predicted"/>
<dbReference type="Pfam" id="PF13477">
    <property type="entry name" value="Glyco_trans_4_2"/>
    <property type="match status" value="1"/>
</dbReference>
<keyword evidence="4" id="KW-1185">Reference proteome</keyword>
<organism evidence="3 4">
    <name type="scientific">Metabacillus lacus</name>
    <dbReference type="NCBI Taxonomy" id="1983721"/>
    <lineage>
        <taxon>Bacteria</taxon>
        <taxon>Bacillati</taxon>
        <taxon>Bacillota</taxon>
        <taxon>Bacilli</taxon>
        <taxon>Bacillales</taxon>
        <taxon>Bacillaceae</taxon>
        <taxon>Metabacillus</taxon>
    </lineage>
</organism>
<dbReference type="RefSeq" id="WP_154309136.1">
    <property type="nucleotide sequence ID" value="NZ_WKKI01000041.1"/>
</dbReference>
<dbReference type="PANTHER" id="PTHR45947">
    <property type="entry name" value="SULFOQUINOVOSYL TRANSFERASE SQD2"/>
    <property type="match status" value="1"/>
</dbReference>
<feature type="domain" description="Glycosyltransferase subfamily 4-like N-terminal" evidence="2">
    <location>
        <begin position="2"/>
        <end position="139"/>
    </location>
</feature>
<dbReference type="GO" id="GO:0016757">
    <property type="term" value="F:glycosyltransferase activity"/>
    <property type="evidence" value="ECO:0007669"/>
    <property type="project" value="InterPro"/>
</dbReference>
<evidence type="ECO:0000313" key="3">
    <source>
        <dbReference type="EMBL" id="MRX73674.1"/>
    </source>
</evidence>
<dbReference type="EMBL" id="WKKI01000041">
    <property type="protein sequence ID" value="MRX73674.1"/>
    <property type="molecule type" value="Genomic_DNA"/>
</dbReference>
<dbReference type="SUPFAM" id="SSF53756">
    <property type="entry name" value="UDP-Glycosyltransferase/glycogen phosphorylase"/>
    <property type="match status" value="1"/>
</dbReference>
<dbReference type="InterPro" id="IPR028098">
    <property type="entry name" value="Glyco_trans_4-like_N"/>
</dbReference>
<sequence>MKIAILAPANNVHTKKWLDHYDKQGYDVLNISFESHTDPDDRTMWTNVKTHYLGLKMSNKIAYFLTVPEIKRVLREFQPDILHSHYVSSYGVVGAMANFHPYIISVWGMDIYDFPKEGRANELMVKYALSKADVICSTSHVMKKVTAQYTNKEIEVTPFGVNMQKFKPSEDQEEDESITFGIVKTMAEKYGIRYLLEGYAEFKNIVTPDVFSKTKLDIVGPGPMLEDYKKLADKLEISHQTTFHGRVHHEKVPELINSFDVFFVPSTLDSESFGVAAVEAQACQVPVVVSNVGGLPEVVVDGKTGYIIPTKNSRAIAEKMKQFVEEPELGRRMGIDGRQHVLAHYDWEDNAKLMDTIYEKTVGKKA</sequence>
<evidence type="ECO:0000259" key="1">
    <source>
        <dbReference type="Pfam" id="PF00534"/>
    </source>
</evidence>
<dbReference type="Proteomes" id="UP000448867">
    <property type="component" value="Unassembled WGS sequence"/>
</dbReference>
<evidence type="ECO:0000259" key="2">
    <source>
        <dbReference type="Pfam" id="PF13477"/>
    </source>
</evidence>
<dbReference type="Gene3D" id="3.40.50.2000">
    <property type="entry name" value="Glycogen Phosphorylase B"/>
    <property type="match status" value="2"/>
</dbReference>
<dbReference type="PANTHER" id="PTHR45947:SF3">
    <property type="entry name" value="SULFOQUINOVOSYL TRANSFERASE SQD2"/>
    <property type="match status" value="1"/>
</dbReference>
<dbReference type="InterPro" id="IPR050194">
    <property type="entry name" value="Glycosyltransferase_grp1"/>
</dbReference>
<comment type="caution">
    <text evidence="3">The sequence shown here is derived from an EMBL/GenBank/DDBJ whole genome shotgun (WGS) entry which is preliminary data.</text>
</comment>
<feature type="domain" description="Glycosyl transferase family 1" evidence="1">
    <location>
        <begin position="170"/>
        <end position="339"/>
    </location>
</feature>
<evidence type="ECO:0000313" key="4">
    <source>
        <dbReference type="Proteomes" id="UP000448867"/>
    </source>
</evidence>
<protein>
    <submittedName>
        <fullName evidence="3">Glycosyltransferase</fullName>
    </submittedName>
</protein>
<name>A0A7X2J1N2_9BACI</name>
<gene>
    <name evidence="3" type="ORF">GJU40_16145</name>
</gene>
<dbReference type="AlphaFoldDB" id="A0A7X2J1N2"/>
<dbReference type="InterPro" id="IPR001296">
    <property type="entry name" value="Glyco_trans_1"/>
</dbReference>
<reference evidence="3 4" key="1">
    <citation type="submission" date="2019-11" db="EMBL/GenBank/DDBJ databases">
        <title>Bacillus lacus genome.</title>
        <authorList>
            <person name="Allen C.J."/>
            <person name="Newman J.D."/>
        </authorList>
    </citation>
    <scope>NUCLEOTIDE SEQUENCE [LARGE SCALE GENOMIC DNA]</scope>
    <source>
        <strain evidence="3 4">KCTC 33946</strain>
    </source>
</reference>
<keyword evidence="3" id="KW-0808">Transferase</keyword>
<accession>A0A7X2J1N2</accession>
<dbReference type="Pfam" id="PF00534">
    <property type="entry name" value="Glycos_transf_1"/>
    <property type="match status" value="1"/>
</dbReference>
<dbReference type="OrthoDB" id="158463at2"/>